<dbReference type="PANTHER" id="PTHR11403:SF2">
    <property type="entry name" value="CYTOCHROME BO(3) UBIQUINOL OXIDASE SUBUNIT 3"/>
    <property type="match status" value="1"/>
</dbReference>
<evidence type="ECO:0000256" key="8">
    <source>
        <dbReference type="RuleBase" id="RU003376"/>
    </source>
</evidence>
<dbReference type="GO" id="GO:0019646">
    <property type="term" value="P:aerobic electron transport chain"/>
    <property type="evidence" value="ECO:0007669"/>
    <property type="project" value="InterPro"/>
</dbReference>
<organism evidence="11 12">
    <name type="scientific">Microseira wollei NIES-4236</name>
    <dbReference type="NCBI Taxonomy" id="2530354"/>
    <lineage>
        <taxon>Bacteria</taxon>
        <taxon>Bacillati</taxon>
        <taxon>Cyanobacteriota</taxon>
        <taxon>Cyanophyceae</taxon>
        <taxon>Oscillatoriophycideae</taxon>
        <taxon>Aerosakkonematales</taxon>
        <taxon>Aerosakkonemataceae</taxon>
        <taxon>Microseira</taxon>
    </lineage>
</organism>
<feature type="transmembrane region" description="Helical" evidence="9">
    <location>
        <begin position="149"/>
        <end position="170"/>
    </location>
</feature>
<accession>A0AAV3X3G9</accession>
<dbReference type="RefSeq" id="WP_226577110.1">
    <property type="nucleotide sequence ID" value="NZ_BLAY01000018.1"/>
</dbReference>
<evidence type="ECO:0000256" key="4">
    <source>
        <dbReference type="ARBA" id="ARBA00022692"/>
    </source>
</evidence>
<feature type="transmembrane region" description="Helical" evidence="9">
    <location>
        <begin position="111"/>
        <end position="129"/>
    </location>
</feature>
<evidence type="ECO:0000313" key="12">
    <source>
        <dbReference type="Proteomes" id="UP001050975"/>
    </source>
</evidence>
<protein>
    <recommendedName>
        <fullName evidence="7">Oxidase aa(3) subunit 3</fullName>
    </recommendedName>
</protein>
<evidence type="ECO:0000256" key="9">
    <source>
        <dbReference type="SAM" id="Phobius"/>
    </source>
</evidence>
<keyword evidence="12" id="KW-1185">Reference proteome</keyword>
<comment type="similarity">
    <text evidence="2 8">Belongs to the cytochrome c oxidase subunit 3 family.</text>
</comment>
<dbReference type="Pfam" id="PF00510">
    <property type="entry name" value="COX3"/>
    <property type="match status" value="1"/>
</dbReference>
<keyword evidence="6 9" id="KW-0472">Membrane</keyword>
<dbReference type="InterPro" id="IPR013833">
    <property type="entry name" value="Cyt_c_oxidase_su3_a-hlx"/>
</dbReference>
<feature type="transmembrane region" description="Helical" evidence="9">
    <location>
        <begin position="37"/>
        <end position="61"/>
    </location>
</feature>
<dbReference type="Proteomes" id="UP001050975">
    <property type="component" value="Unassembled WGS sequence"/>
</dbReference>
<dbReference type="CDD" id="cd00386">
    <property type="entry name" value="Heme_Cu_Oxidase_III_like"/>
    <property type="match status" value="1"/>
</dbReference>
<dbReference type="SUPFAM" id="SSF81452">
    <property type="entry name" value="Cytochrome c oxidase subunit III-like"/>
    <property type="match status" value="1"/>
</dbReference>
<dbReference type="Gene3D" id="1.20.120.80">
    <property type="entry name" value="Cytochrome c oxidase, subunit III, four-helix bundle"/>
    <property type="match status" value="1"/>
</dbReference>
<keyword evidence="3" id="KW-1003">Cell membrane</keyword>
<dbReference type="PROSITE" id="PS50253">
    <property type="entry name" value="COX3"/>
    <property type="match status" value="1"/>
</dbReference>
<proteinExistence type="inferred from homology"/>
<keyword evidence="4 8" id="KW-0812">Transmembrane</keyword>
<dbReference type="FunFam" id="1.20.120.80:FF:000001">
    <property type="entry name" value="Cytochrome (Ubi)quinol oxidase subunit III"/>
    <property type="match status" value="1"/>
</dbReference>
<dbReference type="GO" id="GO:0004129">
    <property type="term" value="F:cytochrome-c oxidase activity"/>
    <property type="evidence" value="ECO:0007669"/>
    <property type="project" value="InterPro"/>
</dbReference>
<keyword evidence="5 9" id="KW-1133">Transmembrane helix</keyword>
<evidence type="ECO:0000256" key="2">
    <source>
        <dbReference type="ARBA" id="ARBA00010581"/>
    </source>
</evidence>
<evidence type="ECO:0000256" key="5">
    <source>
        <dbReference type="ARBA" id="ARBA00022989"/>
    </source>
</evidence>
<dbReference type="PANTHER" id="PTHR11403">
    <property type="entry name" value="CYTOCHROME C OXIDASE SUBUNIT III"/>
    <property type="match status" value="1"/>
</dbReference>
<comment type="caution">
    <text evidence="11">The sequence shown here is derived from an EMBL/GenBank/DDBJ whole genome shotgun (WGS) entry which is preliminary data.</text>
</comment>
<sequence length="213" mass="23826">MQGSTVNPPEVIVNSSVPPATAVSTDHAHEEHGDFRVLGLLTFLISESLMFGALFATYLILRGGAEVWPPEGTEVELFLPTINTIILVSSSFVIHMGDTAIKKNDVKGMRLWYAITAIMGAIFLGGQAYEYLTLGYGLTTNIFSNCFYMMTGFHGLHVFVGLLLILGVLWRSRRPGHYSNTKHTGIEMAEIYWHFVDIIWVILFTLLYIMTQF</sequence>
<name>A0AAV3X3G9_9CYAN</name>
<evidence type="ECO:0000259" key="10">
    <source>
        <dbReference type="PROSITE" id="PS50253"/>
    </source>
</evidence>
<evidence type="ECO:0000313" key="11">
    <source>
        <dbReference type="EMBL" id="GET36788.1"/>
    </source>
</evidence>
<dbReference type="InterPro" id="IPR024791">
    <property type="entry name" value="Cyt_c/ubiquinol_Oxase_su3"/>
</dbReference>
<feature type="transmembrane region" description="Helical" evidence="9">
    <location>
        <begin position="81"/>
        <end position="99"/>
    </location>
</feature>
<comment type="subcellular location">
    <subcellularLocation>
        <location evidence="1 8">Cell membrane</location>
        <topology evidence="1 8">Multi-pass membrane protein</topology>
    </subcellularLocation>
</comment>
<reference evidence="11" key="1">
    <citation type="submission" date="2019-10" db="EMBL/GenBank/DDBJ databases">
        <title>Draft genome sequece of Microseira wollei NIES-4236.</title>
        <authorList>
            <person name="Yamaguchi H."/>
            <person name="Suzuki S."/>
            <person name="Kawachi M."/>
        </authorList>
    </citation>
    <scope>NUCLEOTIDE SEQUENCE</scope>
    <source>
        <strain evidence="11">NIES-4236</strain>
    </source>
</reference>
<dbReference type="EMBL" id="BLAY01000018">
    <property type="protein sequence ID" value="GET36788.1"/>
    <property type="molecule type" value="Genomic_DNA"/>
</dbReference>
<evidence type="ECO:0000256" key="7">
    <source>
        <dbReference type="ARBA" id="ARBA00083763"/>
    </source>
</evidence>
<gene>
    <name evidence="11" type="ORF">MiSe_15400</name>
</gene>
<dbReference type="InterPro" id="IPR000298">
    <property type="entry name" value="Cyt_c_oxidase-like_su3"/>
</dbReference>
<dbReference type="InterPro" id="IPR035973">
    <property type="entry name" value="Cyt_c_oxidase_su3-like_sf"/>
</dbReference>
<dbReference type="GO" id="GO:0005886">
    <property type="term" value="C:plasma membrane"/>
    <property type="evidence" value="ECO:0007669"/>
    <property type="project" value="UniProtKB-SubCell"/>
</dbReference>
<evidence type="ECO:0000256" key="1">
    <source>
        <dbReference type="ARBA" id="ARBA00004651"/>
    </source>
</evidence>
<feature type="domain" description="Heme-copper oxidase subunit III family profile" evidence="10">
    <location>
        <begin position="38"/>
        <end position="212"/>
    </location>
</feature>
<dbReference type="AlphaFoldDB" id="A0AAV3X3G9"/>
<evidence type="ECO:0000256" key="6">
    <source>
        <dbReference type="ARBA" id="ARBA00023136"/>
    </source>
</evidence>
<evidence type="ECO:0000256" key="3">
    <source>
        <dbReference type="ARBA" id="ARBA00022475"/>
    </source>
</evidence>
<feature type="transmembrane region" description="Helical" evidence="9">
    <location>
        <begin position="191"/>
        <end position="210"/>
    </location>
</feature>